<dbReference type="InterPro" id="IPR036388">
    <property type="entry name" value="WH-like_DNA-bd_sf"/>
</dbReference>
<name>A0ABP9PLA8_9PSEU</name>
<evidence type="ECO:0000256" key="1">
    <source>
        <dbReference type="ARBA" id="ARBA00023015"/>
    </source>
</evidence>
<keyword evidence="7" id="KW-1185">Reference proteome</keyword>
<dbReference type="InterPro" id="IPR001845">
    <property type="entry name" value="HTH_ArsR_DNA-bd_dom"/>
</dbReference>
<dbReference type="NCBIfam" id="NF033788">
    <property type="entry name" value="HTH_metalloreg"/>
    <property type="match status" value="1"/>
</dbReference>
<dbReference type="SUPFAM" id="SSF46785">
    <property type="entry name" value="Winged helix' DNA-binding domain"/>
    <property type="match status" value="1"/>
</dbReference>
<feature type="region of interest" description="Disordered" evidence="4">
    <location>
        <begin position="95"/>
        <end position="118"/>
    </location>
</feature>
<evidence type="ECO:0000256" key="3">
    <source>
        <dbReference type="ARBA" id="ARBA00023163"/>
    </source>
</evidence>
<dbReference type="InterPro" id="IPR011991">
    <property type="entry name" value="ArsR-like_HTH"/>
</dbReference>
<organism evidence="6 7">
    <name type="scientific">Pseudonocardia eucalypti</name>
    <dbReference type="NCBI Taxonomy" id="648755"/>
    <lineage>
        <taxon>Bacteria</taxon>
        <taxon>Bacillati</taxon>
        <taxon>Actinomycetota</taxon>
        <taxon>Actinomycetes</taxon>
        <taxon>Pseudonocardiales</taxon>
        <taxon>Pseudonocardiaceae</taxon>
        <taxon>Pseudonocardia</taxon>
    </lineage>
</organism>
<evidence type="ECO:0000256" key="2">
    <source>
        <dbReference type="ARBA" id="ARBA00023125"/>
    </source>
</evidence>
<dbReference type="PRINTS" id="PR00778">
    <property type="entry name" value="HTHARSR"/>
</dbReference>
<keyword evidence="3" id="KW-0804">Transcription</keyword>
<dbReference type="Proteomes" id="UP001428817">
    <property type="component" value="Unassembled WGS sequence"/>
</dbReference>
<feature type="domain" description="HTH arsR-type" evidence="5">
    <location>
        <begin position="1"/>
        <end position="103"/>
    </location>
</feature>
<dbReference type="PROSITE" id="PS50987">
    <property type="entry name" value="HTH_ARSR_2"/>
    <property type="match status" value="1"/>
</dbReference>
<dbReference type="SMART" id="SM00418">
    <property type="entry name" value="HTH_ARSR"/>
    <property type="match status" value="1"/>
</dbReference>
<proteinExistence type="predicted"/>
<dbReference type="PANTHER" id="PTHR33154:SF33">
    <property type="entry name" value="TRANSCRIPTIONAL REPRESSOR SDPR"/>
    <property type="match status" value="1"/>
</dbReference>
<dbReference type="PANTHER" id="PTHR33154">
    <property type="entry name" value="TRANSCRIPTIONAL REGULATOR, ARSR FAMILY"/>
    <property type="match status" value="1"/>
</dbReference>
<reference evidence="7" key="1">
    <citation type="journal article" date="2019" name="Int. J. Syst. Evol. Microbiol.">
        <title>The Global Catalogue of Microorganisms (GCM) 10K type strain sequencing project: providing services to taxonomists for standard genome sequencing and annotation.</title>
        <authorList>
            <consortium name="The Broad Institute Genomics Platform"/>
            <consortium name="The Broad Institute Genome Sequencing Center for Infectious Disease"/>
            <person name="Wu L."/>
            <person name="Ma J."/>
        </authorList>
    </citation>
    <scope>NUCLEOTIDE SEQUENCE [LARGE SCALE GENOMIC DNA]</scope>
    <source>
        <strain evidence="7">JCM 18303</strain>
    </source>
</reference>
<evidence type="ECO:0000313" key="6">
    <source>
        <dbReference type="EMBL" id="GAA5145530.1"/>
    </source>
</evidence>
<dbReference type="Pfam" id="PF12840">
    <property type="entry name" value="HTH_20"/>
    <property type="match status" value="1"/>
</dbReference>
<sequence length="118" mass="14024">MQAVLEAVVEPRRREILRLVRVREATAGAIAAHFPDVSRPTVSQHLRVLRDAGLLHERRDGTRRLYRVRTEGFTEARAFFDEFWDSRLRALKAEAEREQRRQDANREQRERNEHGHRD</sequence>
<dbReference type="InterPro" id="IPR051081">
    <property type="entry name" value="HTH_MetalResp_TranReg"/>
</dbReference>
<dbReference type="CDD" id="cd00090">
    <property type="entry name" value="HTH_ARSR"/>
    <property type="match status" value="1"/>
</dbReference>
<dbReference type="InterPro" id="IPR036390">
    <property type="entry name" value="WH_DNA-bd_sf"/>
</dbReference>
<dbReference type="RefSeq" id="WP_185058628.1">
    <property type="nucleotide sequence ID" value="NZ_BAABJP010000001.1"/>
</dbReference>
<dbReference type="EMBL" id="BAABJP010000001">
    <property type="protein sequence ID" value="GAA5145530.1"/>
    <property type="molecule type" value="Genomic_DNA"/>
</dbReference>
<evidence type="ECO:0000256" key="4">
    <source>
        <dbReference type="SAM" id="MobiDB-lite"/>
    </source>
</evidence>
<evidence type="ECO:0000259" key="5">
    <source>
        <dbReference type="PROSITE" id="PS50987"/>
    </source>
</evidence>
<evidence type="ECO:0000313" key="7">
    <source>
        <dbReference type="Proteomes" id="UP001428817"/>
    </source>
</evidence>
<comment type="caution">
    <text evidence="6">The sequence shown here is derived from an EMBL/GenBank/DDBJ whole genome shotgun (WGS) entry which is preliminary data.</text>
</comment>
<gene>
    <name evidence="6" type="ORF">GCM10023321_03550</name>
</gene>
<accession>A0ABP9PLA8</accession>
<keyword evidence="2" id="KW-0238">DNA-binding</keyword>
<protein>
    <submittedName>
        <fullName evidence="6">Metalloregulator ArsR/SmtB family transcription factor</fullName>
    </submittedName>
</protein>
<keyword evidence="1" id="KW-0805">Transcription regulation</keyword>
<dbReference type="Gene3D" id="1.10.10.10">
    <property type="entry name" value="Winged helix-like DNA-binding domain superfamily/Winged helix DNA-binding domain"/>
    <property type="match status" value="1"/>
</dbReference>